<sequence length="193" mass="21634">MSLFKYSTVVNAGERDPAHYYNRVVTLRASFRSVGRLLKTSIAGQKYFITFRRALQFRCHGAPSINLRALSVPCRDALFAVADGTHHESSSTCTSTCTSFCLQLRPSGRKINPTFFISTDDAVSTVISIPHDALDKSLSTSSSRQCNERKGRPIGRLQGVMLDPPVPPHRLGRTRHAHSWANWFRTIELEWIA</sequence>
<proteinExistence type="predicted"/>
<evidence type="ECO:0000313" key="1">
    <source>
        <dbReference type="EMBL" id="GBP54542.1"/>
    </source>
</evidence>
<dbReference type="Proteomes" id="UP000299102">
    <property type="component" value="Unassembled WGS sequence"/>
</dbReference>
<keyword evidence="2" id="KW-1185">Reference proteome</keyword>
<protein>
    <submittedName>
        <fullName evidence="1">Uncharacterized protein</fullName>
    </submittedName>
</protein>
<accession>A0A4C1WV91</accession>
<dbReference type="AlphaFoldDB" id="A0A4C1WV91"/>
<name>A0A4C1WV91_EUMVA</name>
<gene>
    <name evidence="1" type="ORF">EVAR_43414_1</name>
</gene>
<organism evidence="1 2">
    <name type="scientific">Eumeta variegata</name>
    <name type="common">Bagworm moth</name>
    <name type="synonym">Eumeta japonica</name>
    <dbReference type="NCBI Taxonomy" id="151549"/>
    <lineage>
        <taxon>Eukaryota</taxon>
        <taxon>Metazoa</taxon>
        <taxon>Ecdysozoa</taxon>
        <taxon>Arthropoda</taxon>
        <taxon>Hexapoda</taxon>
        <taxon>Insecta</taxon>
        <taxon>Pterygota</taxon>
        <taxon>Neoptera</taxon>
        <taxon>Endopterygota</taxon>
        <taxon>Lepidoptera</taxon>
        <taxon>Glossata</taxon>
        <taxon>Ditrysia</taxon>
        <taxon>Tineoidea</taxon>
        <taxon>Psychidae</taxon>
        <taxon>Oiketicinae</taxon>
        <taxon>Eumeta</taxon>
    </lineage>
</organism>
<evidence type="ECO:0000313" key="2">
    <source>
        <dbReference type="Proteomes" id="UP000299102"/>
    </source>
</evidence>
<reference evidence="1 2" key="1">
    <citation type="journal article" date="2019" name="Commun. Biol.">
        <title>The bagworm genome reveals a unique fibroin gene that provides high tensile strength.</title>
        <authorList>
            <person name="Kono N."/>
            <person name="Nakamura H."/>
            <person name="Ohtoshi R."/>
            <person name="Tomita M."/>
            <person name="Numata K."/>
            <person name="Arakawa K."/>
        </authorList>
    </citation>
    <scope>NUCLEOTIDE SEQUENCE [LARGE SCALE GENOMIC DNA]</scope>
</reference>
<comment type="caution">
    <text evidence="1">The sequence shown here is derived from an EMBL/GenBank/DDBJ whole genome shotgun (WGS) entry which is preliminary data.</text>
</comment>
<dbReference type="EMBL" id="BGZK01000649">
    <property type="protein sequence ID" value="GBP54542.1"/>
    <property type="molecule type" value="Genomic_DNA"/>
</dbReference>